<dbReference type="EMBL" id="GDHC01021704">
    <property type="protein sequence ID" value="JAP96924.1"/>
    <property type="molecule type" value="Transcribed_RNA"/>
</dbReference>
<dbReference type="SUPFAM" id="SSF47954">
    <property type="entry name" value="Cyclin-like"/>
    <property type="match status" value="1"/>
</dbReference>
<reference evidence="2" key="1">
    <citation type="journal article" date="2016" name="Gigascience">
        <title>De novo construction of an expanded transcriptome assembly for the western tarnished plant bug, Lygus hesperus.</title>
        <authorList>
            <person name="Tassone E.E."/>
            <person name="Geib S.M."/>
            <person name="Hall B."/>
            <person name="Fabrick J.A."/>
            <person name="Brent C.S."/>
            <person name="Hull J.J."/>
        </authorList>
    </citation>
    <scope>NUCLEOTIDE SEQUENCE</scope>
</reference>
<gene>
    <name evidence="2" type="primary">fam58a</name>
    <name evidence="2" type="ORF">g.34448</name>
</gene>
<dbReference type="InterPro" id="IPR036915">
    <property type="entry name" value="Cyclin-like_sf"/>
</dbReference>
<feature type="region of interest" description="Disordered" evidence="1">
    <location>
        <begin position="130"/>
        <end position="161"/>
    </location>
</feature>
<organism evidence="2">
    <name type="scientific">Lygus hesperus</name>
    <name type="common">Western plant bug</name>
    <dbReference type="NCBI Taxonomy" id="30085"/>
    <lineage>
        <taxon>Eukaryota</taxon>
        <taxon>Metazoa</taxon>
        <taxon>Ecdysozoa</taxon>
        <taxon>Arthropoda</taxon>
        <taxon>Hexapoda</taxon>
        <taxon>Insecta</taxon>
        <taxon>Pterygota</taxon>
        <taxon>Neoptera</taxon>
        <taxon>Paraneoptera</taxon>
        <taxon>Hemiptera</taxon>
        <taxon>Heteroptera</taxon>
        <taxon>Panheteroptera</taxon>
        <taxon>Cimicomorpha</taxon>
        <taxon>Miridae</taxon>
        <taxon>Mirini</taxon>
        <taxon>Lygus</taxon>
    </lineage>
</organism>
<dbReference type="AlphaFoldDB" id="A0A146KMF2"/>
<evidence type="ECO:0000313" key="2">
    <source>
        <dbReference type="EMBL" id="JAP96924.1"/>
    </source>
</evidence>
<proteinExistence type="predicted"/>
<protein>
    <submittedName>
        <fullName evidence="2">Cyclin-related protein FAM58A</fullName>
    </submittedName>
</protein>
<evidence type="ECO:0000256" key="1">
    <source>
        <dbReference type="SAM" id="MobiDB-lite"/>
    </source>
</evidence>
<sequence length="161" mass="18498">MEHTILRVLKFTTVYQTPHNYILHMAREIEAPVDVCHVAYYIVNDTFSSSICVRYQPHVTAVAVLRLALQLCVSGYVHPASALCHLCALSTTCTVCVYVVHSHHADLRPTEERKKRRTCRSSWYSSSREPWAATRQQNPRWRPTTALGPRVHSYTRTHQPV</sequence>
<name>A0A146KMF2_LYGHE</name>
<accession>A0A146KMF2</accession>
<feature type="compositionally biased region" description="Polar residues" evidence="1">
    <location>
        <begin position="130"/>
        <end position="139"/>
    </location>
</feature>
<dbReference type="Gene3D" id="1.10.472.10">
    <property type="entry name" value="Cyclin-like"/>
    <property type="match status" value="1"/>
</dbReference>